<dbReference type="PANTHER" id="PTHR12000:SF50">
    <property type="entry name" value="VACUOLAR-PROCESSING ENZYME GAMMA-ISOZYME"/>
    <property type="match status" value="1"/>
</dbReference>
<dbReference type="FunFam" id="1.10.132.130:FF:000001">
    <property type="entry name" value="Vacuolar-processing enzyme beta-isozyme"/>
    <property type="match status" value="1"/>
</dbReference>
<dbReference type="GO" id="GO:0051603">
    <property type="term" value="P:proteolysis involved in protein catabolic process"/>
    <property type="evidence" value="ECO:0007669"/>
    <property type="project" value="InterPro"/>
</dbReference>
<organism evidence="8 9">
    <name type="scientific">Quercus rubra</name>
    <name type="common">Northern red oak</name>
    <name type="synonym">Quercus borealis</name>
    <dbReference type="NCBI Taxonomy" id="3512"/>
    <lineage>
        <taxon>Eukaryota</taxon>
        <taxon>Viridiplantae</taxon>
        <taxon>Streptophyta</taxon>
        <taxon>Embryophyta</taxon>
        <taxon>Tracheophyta</taxon>
        <taxon>Spermatophyta</taxon>
        <taxon>Magnoliopsida</taxon>
        <taxon>eudicotyledons</taxon>
        <taxon>Gunneridae</taxon>
        <taxon>Pentapetalae</taxon>
        <taxon>rosids</taxon>
        <taxon>fabids</taxon>
        <taxon>Fagales</taxon>
        <taxon>Fagaceae</taxon>
        <taxon>Quercus</taxon>
    </lineage>
</organism>
<evidence type="ECO:0000256" key="5">
    <source>
        <dbReference type="ARBA" id="ARBA00022807"/>
    </source>
</evidence>
<dbReference type="AlphaFoldDB" id="A0AAN7F7P7"/>
<evidence type="ECO:0000313" key="8">
    <source>
        <dbReference type="EMBL" id="KAK4587568.1"/>
    </source>
</evidence>
<keyword evidence="4" id="KW-0378">Hydrolase</keyword>
<dbReference type="Gene3D" id="1.10.132.130">
    <property type="match status" value="1"/>
</dbReference>
<keyword evidence="2" id="KW-0645">Protease</keyword>
<dbReference type="PRINTS" id="PR00776">
    <property type="entry name" value="HEMOGLOBNASE"/>
</dbReference>
<dbReference type="Pfam" id="PF20985">
    <property type="entry name" value="Legum_prodom"/>
    <property type="match status" value="1"/>
</dbReference>
<evidence type="ECO:0000256" key="1">
    <source>
        <dbReference type="ARBA" id="ARBA00009941"/>
    </source>
</evidence>
<evidence type="ECO:0000313" key="9">
    <source>
        <dbReference type="Proteomes" id="UP001324115"/>
    </source>
</evidence>
<accession>A0AAN7F7P7</accession>
<keyword evidence="3" id="KW-0732">Signal</keyword>
<feature type="active site" evidence="6">
    <location>
        <position position="155"/>
    </location>
</feature>
<dbReference type="PIRSF" id="PIRSF500139">
    <property type="entry name" value="AE"/>
    <property type="match status" value="1"/>
</dbReference>
<comment type="caution">
    <text evidence="8">The sequence shown here is derived from an EMBL/GenBank/DDBJ whole genome shotgun (WGS) entry which is preliminary data.</text>
</comment>
<evidence type="ECO:0000256" key="2">
    <source>
        <dbReference type="ARBA" id="ARBA00022670"/>
    </source>
</evidence>
<proteinExistence type="inferred from homology"/>
<dbReference type="InterPro" id="IPR043577">
    <property type="entry name" value="AE"/>
</dbReference>
<evidence type="ECO:0000256" key="4">
    <source>
        <dbReference type="ARBA" id="ARBA00022801"/>
    </source>
</evidence>
<dbReference type="GO" id="GO:0005773">
    <property type="term" value="C:vacuole"/>
    <property type="evidence" value="ECO:0007669"/>
    <property type="project" value="GOC"/>
</dbReference>
<evidence type="ECO:0000256" key="3">
    <source>
        <dbReference type="ARBA" id="ARBA00022729"/>
    </source>
</evidence>
<comment type="similarity">
    <text evidence="1">Belongs to the peptidase C13 family.</text>
</comment>
<name>A0AAN7F7P7_QUERU</name>
<keyword evidence="9" id="KW-1185">Reference proteome</keyword>
<dbReference type="EMBL" id="JAXUIC010000005">
    <property type="protein sequence ID" value="KAK4587568.1"/>
    <property type="molecule type" value="Genomic_DNA"/>
</dbReference>
<keyword evidence="5" id="KW-0788">Thiol protease</keyword>
<dbReference type="Proteomes" id="UP001324115">
    <property type="component" value="Unassembled WGS sequence"/>
</dbReference>
<gene>
    <name evidence="8" type="ORF">RGQ29_018827</name>
</gene>
<evidence type="ECO:0000256" key="6">
    <source>
        <dbReference type="PIRSR" id="PIRSR019663-1"/>
    </source>
</evidence>
<dbReference type="GO" id="GO:0006624">
    <property type="term" value="P:vacuolar protein processing"/>
    <property type="evidence" value="ECO:0007669"/>
    <property type="project" value="TreeGrafter"/>
</dbReference>
<sequence length="456" mass="50965">MVLYRLPNHNDLLGRVIAFTLLALSCLIVDENLRPVTYAPKLPSEVLDFNGDYVLIAESSGYENYRHQKGGLKDENVIVFMYDDIAFDKNNFRPGVIINKPNGDDIYEGDYTGHHVNVNIFYAVILGNKSALTGGSGKVVDSGPNDHIFIYYTDHGGLGVLVMPNGEYVYANDLNNVLKKKHAAKAYKSMVFYHEACESGSIFEGLFPDNFEIYATTASNATEASYATYCPNGAPKVEYNTCLGDLYSISWLEDGDKHDLRKETLQKQYEVVQRRTEKGDGFSPLGSHVKQYGDKRLSNECLHSYMGTNPANDNDTSVEYASSPSTQMVVNQRDANLLHFWHKYYKAPAGSHEKLEAQKQLHEEISLRKHVDYSINHIGELLFGNGSSSKVLETVRPSGQPIVDDWNCFKILVSTYEKYCGSLSKYGTQYLRAIANLCNAGVTMEQMVTASTQTCS</sequence>
<dbReference type="Gene3D" id="3.40.50.1460">
    <property type="match status" value="1"/>
</dbReference>
<protein>
    <recommendedName>
        <fullName evidence="7">Legumain prodomain domain-containing protein</fullName>
    </recommendedName>
</protein>
<dbReference type="CDD" id="cd21115">
    <property type="entry name" value="legumain_C"/>
    <property type="match status" value="1"/>
</dbReference>
<dbReference type="InterPro" id="IPR046427">
    <property type="entry name" value="Legumain_prodom_sf"/>
</dbReference>
<dbReference type="GO" id="GO:0004197">
    <property type="term" value="F:cysteine-type endopeptidase activity"/>
    <property type="evidence" value="ECO:0007669"/>
    <property type="project" value="InterPro"/>
</dbReference>
<dbReference type="PANTHER" id="PTHR12000">
    <property type="entry name" value="HEMOGLOBINASE FAMILY MEMBER"/>
    <property type="match status" value="1"/>
</dbReference>
<feature type="active site" description="Nucleophile" evidence="6">
    <location>
        <position position="197"/>
    </location>
</feature>
<dbReference type="PROSITE" id="PS51257">
    <property type="entry name" value="PROKAR_LIPOPROTEIN"/>
    <property type="match status" value="1"/>
</dbReference>
<feature type="domain" description="Legumain prodomain" evidence="7">
    <location>
        <begin position="359"/>
        <end position="455"/>
    </location>
</feature>
<reference evidence="8 9" key="1">
    <citation type="journal article" date="2023" name="G3 (Bethesda)">
        <title>A haplotype-resolved chromosome-scale genome for Quercus rubra L. provides insights into the genetics of adaptive traits for red oak species.</title>
        <authorList>
            <person name="Kapoor B."/>
            <person name="Jenkins J."/>
            <person name="Schmutz J."/>
            <person name="Zhebentyayeva T."/>
            <person name="Kuelheim C."/>
            <person name="Coggeshall M."/>
            <person name="Heim C."/>
            <person name="Lasky J.R."/>
            <person name="Leites L."/>
            <person name="Islam-Faridi N."/>
            <person name="Romero-Severson J."/>
            <person name="DeLeo V.L."/>
            <person name="Lucas S.M."/>
            <person name="Lazic D."/>
            <person name="Gailing O."/>
            <person name="Carlson J."/>
            <person name="Staton M."/>
        </authorList>
    </citation>
    <scope>NUCLEOTIDE SEQUENCE [LARGE SCALE GENOMIC DNA]</scope>
    <source>
        <strain evidence="8">Pseudo-F2</strain>
    </source>
</reference>
<dbReference type="PIRSF" id="PIRSF019663">
    <property type="entry name" value="Legumain"/>
    <property type="match status" value="1"/>
</dbReference>
<dbReference type="Pfam" id="PF01650">
    <property type="entry name" value="Peptidase_C13"/>
    <property type="match status" value="1"/>
</dbReference>
<dbReference type="InterPro" id="IPR048501">
    <property type="entry name" value="Legum_prodom"/>
</dbReference>
<dbReference type="InterPro" id="IPR001096">
    <property type="entry name" value="Peptidase_C13"/>
</dbReference>
<evidence type="ECO:0000259" key="7">
    <source>
        <dbReference type="Pfam" id="PF20985"/>
    </source>
</evidence>